<feature type="region of interest" description="Disordered" evidence="1">
    <location>
        <begin position="1"/>
        <end position="33"/>
    </location>
</feature>
<accession>A0AAD7RWU7</accession>
<feature type="compositionally biased region" description="Low complexity" evidence="1">
    <location>
        <begin position="15"/>
        <end position="33"/>
    </location>
</feature>
<protein>
    <submittedName>
        <fullName evidence="2">Uncharacterized protein</fullName>
    </submittedName>
</protein>
<comment type="caution">
    <text evidence="2">The sequence shown here is derived from an EMBL/GenBank/DDBJ whole genome shotgun (WGS) entry which is preliminary data.</text>
</comment>
<sequence length="228" mass="25429">MDISSRSPADADVFSSNTSSEIEFSSSSSYSGIPSEVDLVRSLKPPSQKDGEVENKLLLSSFQLDRALLGRWPVPLKKSFCNSVKGPTFPAPVVQQQVQQDFFKVARFPAMVGALGCTHIAIRCPQLHPNLYLGFYSMWIPRTEIMARLPGSFSCSHVCSKYIFAHSGYPLHKWLLPPLQNPPVDAEVRYNKALLRSHRVAAKTVGLLKACFPCLERSITPLQYFLQL</sequence>
<evidence type="ECO:0000313" key="3">
    <source>
        <dbReference type="Proteomes" id="UP001221898"/>
    </source>
</evidence>
<dbReference type="Proteomes" id="UP001221898">
    <property type="component" value="Unassembled WGS sequence"/>
</dbReference>
<proteinExistence type="predicted"/>
<gene>
    <name evidence="2" type="ORF">AAFF_G00086650</name>
</gene>
<evidence type="ECO:0000313" key="2">
    <source>
        <dbReference type="EMBL" id="KAJ8391715.1"/>
    </source>
</evidence>
<dbReference type="AlphaFoldDB" id="A0AAD7RWU7"/>
<evidence type="ECO:0000256" key="1">
    <source>
        <dbReference type="SAM" id="MobiDB-lite"/>
    </source>
</evidence>
<reference evidence="2" key="1">
    <citation type="journal article" date="2023" name="Science">
        <title>Genome structures resolve the early diversification of teleost fishes.</title>
        <authorList>
            <person name="Parey E."/>
            <person name="Louis A."/>
            <person name="Montfort J."/>
            <person name="Bouchez O."/>
            <person name="Roques C."/>
            <person name="Iampietro C."/>
            <person name="Lluch J."/>
            <person name="Castinel A."/>
            <person name="Donnadieu C."/>
            <person name="Desvignes T."/>
            <person name="Floi Bucao C."/>
            <person name="Jouanno E."/>
            <person name="Wen M."/>
            <person name="Mejri S."/>
            <person name="Dirks R."/>
            <person name="Jansen H."/>
            <person name="Henkel C."/>
            <person name="Chen W.J."/>
            <person name="Zahm M."/>
            <person name="Cabau C."/>
            <person name="Klopp C."/>
            <person name="Thompson A.W."/>
            <person name="Robinson-Rechavi M."/>
            <person name="Braasch I."/>
            <person name="Lecointre G."/>
            <person name="Bobe J."/>
            <person name="Postlethwait J.H."/>
            <person name="Berthelot C."/>
            <person name="Roest Crollius H."/>
            <person name="Guiguen Y."/>
        </authorList>
    </citation>
    <scope>NUCLEOTIDE SEQUENCE</scope>
    <source>
        <strain evidence="2">NC1722</strain>
    </source>
</reference>
<keyword evidence="3" id="KW-1185">Reference proteome</keyword>
<dbReference type="EMBL" id="JAINUG010000154">
    <property type="protein sequence ID" value="KAJ8391715.1"/>
    <property type="molecule type" value="Genomic_DNA"/>
</dbReference>
<name>A0AAD7RWU7_9TELE</name>
<organism evidence="2 3">
    <name type="scientific">Aldrovandia affinis</name>
    <dbReference type="NCBI Taxonomy" id="143900"/>
    <lineage>
        <taxon>Eukaryota</taxon>
        <taxon>Metazoa</taxon>
        <taxon>Chordata</taxon>
        <taxon>Craniata</taxon>
        <taxon>Vertebrata</taxon>
        <taxon>Euteleostomi</taxon>
        <taxon>Actinopterygii</taxon>
        <taxon>Neopterygii</taxon>
        <taxon>Teleostei</taxon>
        <taxon>Notacanthiformes</taxon>
        <taxon>Halosauridae</taxon>
        <taxon>Aldrovandia</taxon>
    </lineage>
</organism>